<protein>
    <submittedName>
        <fullName evidence="4">TetR/AcrR family transcriptional regulator</fullName>
    </submittedName>
</protein>
<evidence type="ECO:0000259" key="3">
    <source>
        <dbReference type="PROSITE" id="PS50977"/>
    </source>
</evidence>
<dbReference type="AlphaFoldDB" id="A0A6N0HS85"/>
<proteinExistence type="predicted"/>
<dbReference type="Proteomes" id="UP000509658">
    <property type="component" value="Chromosome"/>
</dbReference>
<reference evidence="4 5" key="1">
    <citation type="submission" date="2020-05" db="EMBL/GenBank/DDBJ databases">
        <title>Horizontal transmission and recombination maintain forever young bacterial symbiont genomes.</title>
        <authorList>
            <person name="Russell S.L."/>
            <person name="Pepper-Tunick E."/>
            <person name="Svedberg J."/>
            <person name="Byrne A."/>
            <person name="Ruelas Castillo J."/>
            <person name="Vollmers C."/>
            <person name="Beinart R.A."/>
            <person name="Corbett-Detig R."/>
        </authorList>
    </citation>
    <scope>NUCLEOTIDE SEQUENCE [LARGE SCALE GENOMIC DNA]</scope>
    <source>
        <strain evidence="4">Santa_Monica_outfall</strain>
    </source>
</reference>
<accession>A0A6N0HS85</accession>
<organism evidence="4 5">
    <name type="scientific">Candidatus Reidiella endopervernicosa</name>
    <dbReference type="NCBI Taxonomy" id="2738883"/>
    <lineage>
        <taxon>Bacteria</taxon>
        <taxon>Pseudomonadati</taxon>
        <taxon>Pseudomonadota</taxon>
        <taxon>Gammaproteobacteria</taxon>
        <taxon>Candidatus Reidiella</taxon>
    </lineage>
</organism>
<gene>
    <name evidence="4" type="ORF">HUE57_02185</name>
</gene>
<dbReference type="InterPro" id="IPR001647">
    <property type="entry name" value="HTH_TetR"/>
</dbReference>
<dbReference type="PROSITE" id="PS50977">
    <property type="entry name" value="HTH_TETR_2"/>
    <property type="match status" value="1"/>
</dbReference>
<dbReference type="RefSeq" id="WP_174672643.1">
    <property type="nucleotide sequence ID" value="NZ_CP054491.1"/>
</dbReference>
<dbReference type="SUPFAM" id="SSF46689">
    <property type="entry name" value="Homeodomain-like"/>
    <property type="match status" value="1"/>
</dbReference>
<keyword evidence="1 2" id="KW-0238">DNA-binding</keyword>
<keyword evidence="5" id="KW-1185">Reference proteome</keyword>
<feature type="domain" description="HTH tetR-type" evidence="3">
    <location>
        <begin position="6"/>
        <end position="66"/>
    </location>
</feature>
<dbReference type="InterPro" id="IPR009057">
    <property type="entry name" value="Homeodomain-like_sf"/>
</dbReference>
<dbReference type="EMBL" id="CP054491">
    <property type="protein sequence ID" value="QKQ25233.1"/>
    <property type="molecule type" value="Genomic_DNA"/>
</dbReference>
<feature type="DNA-binding region" description="H-T-H motif" evidence="2">
    <location>
        <begin position="29"/>
        <end position="48"/>
    </location>
</feature>
<dbReference type="Gene3D" id="1.10.357.10">
    <property type="entry name" value="Tetracycline Repressor, domain 2"/>
    <property type="match status" value="1"/>
</dbReference>
<evidence type="ECO:0000313" key="4">
    <source>
        <dbReference type="EMBL" id="QKQ25233.1"/>
    </source>
</evidence>
<dbReference type="Pfam" id="PF00440">
    <property type="entry name" value="TetR_N"/>
    <property type="match status" value="1"/>
</dbReference>
<dbReference type="PANTHER" id="PTHR43479:SF11">
    <property type="entry name" value="ACREF_ENVCD OPERON REPRESSOR-RELATED"/>
    <property type="match status" value="1"/>
</dbReference>
<dbReference type="GO" id="GO:0003677">
    <property type="term" value="F:DNA binding"/>
    <property type="evidence" value="ECO:0007669"/>
    <property type="project" value="UniProtKB-UniRule"/>
</dbReference>
<dbReference type="PANTHER" id="PTHR43479">
    <property type="entry name" value="ACREF/ENVCD OPERON REPRESSOR-RELATED"/>
    <property type="match status" value="1"/>
</dbReference>
<sequence>MKEKGQANRQRIVEAANELFYHKGFNQTSFAEVAEKSGIPKGNFYYYFKSKDELLASVIDDRLAQTKTMLASWESGFQYRNYACTVLCRFPLVSLKASFSTAAQWDHSMSSW</sequence>
<evidence type="ECO:0000256" key="1">
    <source>
        <dbReference type="ARBA" id="ARBA00023125"/>
    </source>
</evidence>
<dbReference type="InterPro" id="IPR050624">
    <property type="entry name" value="HTH-type_Tx_Regulator"/>
</dbReference>
<name>A0A6N0HS85_9GAMM</name>
<evidence type="ECO:0000313" key="5">
    <source>
        <dbReference type="Proteomes" id="UP000509658"/>
    </source>
</evidence>
<dbReference type="KEGG" id="rev:HUE57_02185"/>
<evidence type="ECO:0000256" key="2">
    <source>
        <dbReference type="PROSITE-ProRule" id="PRU00335"/>
    </source>
</evidence>
<dbReference type="PRINTS" id="PR00455">
    <property type="entry name" value="HTHTETR"/>
</dbReference>